<organism evidence="3 4">
    <name type="scientific">Microbacterium azadirachtae</name>
    <dbReference type="NCBI Taxonomy" id="582680"/>
    <lineage>
        <taxon>Bacteria</taxon>
        <taxon>Bacillati</taxon>
        <taxon>Actinomycetota</taxon>
        <taxon>Actinomycetes</taxon>
        <taxon>Micrococcales</taxon>
        <taxon>Microbacteriaceae</taxon>
        <taxon>Microbacterium</taxon>
    </lineage>
</organism>
<sequence>MTAGTGLALYDRAAVRGSAQVLDSYSTSFRLASRLCSGPVRADLAAIYALVRVADEIVDGCAADAGLSSAQCREVLDGLEREVGAALRTGYSANLVVHAFATTARATGIGEDLTRPFFASMRRDLSPLAFADERELDDYVHGSAEVVGLMCLASFRRGMDPDPVRDARWDRGAIALGSAFQRVNFLRDLGADADGLGRRYFPGIDPHSVTDAQRDRILDGIDAELAIAGAVIGELPSSSRRAVAAAHLLYSELSARLRRTPARVLADRRVRVPAPRKAALLVRAALRGLEPGLGAAR</sequence>
<name>A0A0F0KVN7_9MICO</name>
<reference evidence="3 4" key="1">
    <citation type="submission" date="2015-02" db="EMBL/GenBank/DDBJ databases">
        <title>Draft genome sequences of ten Microbacterium spp. with emphasis on heavy metal contaminated environments.</title>
        <authorList>
            <person name="Corretto E."/>
        </authorList>
    </citation>
    <scope>NUCLEOTIDE SEQUENCE [LARGE SCALE GENOMIC DNA]</scope>
    <source>
        <strain evidence="3 4">DSM 23848</strain>
    </source>
</reference>
<dbReference type="Proteomes" id="UP000033448">
    <property type="component" value="Unassembled WGS sequence"/>
</dbReference>
<dbReference type="GO" id="GO:0008299">
    <property type="term" value="P:isoprenoid biosynthetic process"/>
    <property type="evidence" value="ECO:0007669"/>
    <property type="project" value="UniProtKB-ARBA"/>
</dbReference>
<dbReference type="SFLD" id="SFLDG01212">
    <property type="entry name" value="Phytoene_synthase_like"/>
    <property type="match status" value="1"/>
</dbReference>
<dbReference type="AlphaFoldDB" id="A0A0F0KVN7"/>
<keyword evidence="4" id="KW-1185">Reference proteome</keyword>
<dbReference type="GO" id="GO:0004311">
    <property type="term" value="F:geranylgeranyl diphosphate synthase activity"/>
    <property type="evidence" value="ECO:0007669"/>
    <property type="project" value="InterPro"/>
</dbReference>
<proteinExistence type="predicted"/>
<dbReference type="InterPro" id="IPR019845">
    <property type="entry name" value="Squalene/phytoene_synthase_CS"/>
</dbReference>
<comment type="caution">
    <text evidence="3">The sequence shown here is derived from an EMBL/GenBank/DDBJ whole genome shotgun (WGS) entry which is preliminary data.</text>
</comment>
<evidence type="ECO:0000313" key="4">
    <source>
        <dbReference type="Proteomes" id="UP000033448"/>
    </source>
</evidence>
<evidence type="ECO:0000256" key="2">
    <source>
        <dbReference type="ARBA" id="ARBA00022679"/>
    </source>
</evidence>
<evidence type="ECO:0000313" key="3">
    <source>
        <dbReference type="EMBL" id="KJL23296.1"/>
    </source>
</evidence>
<dbReference type="Pfam" id="PF00494">
    <property type="entry name" value="SQS_PSY"/>
    <property type="match status" value="1"/>
</dbReference>
<dbReference type="InterPro" id="IPR044843">
    <property type="entry name" value="Trans_IPPS_bact-type"/>
</dbReference>
<dbReference type="SUPFAM" id="SSF48576">
    <property type="entry name" value="Terpenoid synthases"/>
    <property type="match status" value="1"/>
</dbReference>
<protein>
    <submittedName>
        <fullName evidence="3">All-trans-phytoene synthase</fullName>
        <ecNumber evidence="3">2.5.1.99</ecNumber>
    </submittedName>
</protein>
<accession>A0A0F0KVN7</accession>
<dbReference type="PANTHER" id="PTHR31480">
    <property type="entry name" value="BIFUNCTIONAL LYCOPENE CYCLASE/PHYTOENE SYNTHASE"/>
    <property type="match status" value="1"/>
</dbReference>
<dbReference type="PROSITE" id="PS01045">
    <property type="entry name" value="SQUALEN_PHYTOEN_SYN_2"/>
    <property type="match status" value="1"/>
</dbReference>
<dbReference type="Gene3D" id="1.10.600.10">
    <property type="entry name" value="Farnesyl Diphosphate Synthase"/>
    <property type="match status" value="1"/>
</dbReference>
<dbReference type="EMBL" id="JYIT01000077">
    <property type="protein sequence ID" value="KJL23296.1"/>
    <property type="molecule type" value="Genomic_DNA"/>
</dbReference>
<comment type="pathway">
    <text evidence="1">Carotenoid biosynthesis; phytoene biosynthesis.</text>
</comment>
<dbReference type="UniPathway" id="UPA00799"/>
<dbReference type="PATRIC" id="fig|582680.7.peg.2131"/>
<dbReference type="InterPro" id="IPR008949">
    <property type="entry name" value="Isoprenoid_synthase_dom_sf"/>
</dbReference>
<keyword evidence="2 3" id="KW-0808">Transferase</keyword>
<evidence type="ECO:0000256" key="1">
    <source>
        <dbReference type="ARBA" id="ARBA00004684"/>
    </source>
</evidence>
<dbReference type="SFLD" id="SFLDG01018">
    <property type="entry name" value="Squalene/Phytoene_Synthase_Lik"/>
    <property type="match status" value="1"/>
</dbReference>
<dbReference type="EC" id="2.5.1.99" evidence="3"/>
<dbReference type="SFLD" id="SFLDS00005">
    <property type="entry name" value="Isoprenoid_Synthase_Type_I"/>
    <property type="match status" value="1"/>
</dbReference>
<gene>
    <name evidence="3" type="primary">crtB</name>
    <name evidence="3" type="ORF">RL72_02084</name>
</gene>
<dbReference type="InterPro" id="IPR002060">
    <property type="entry name" value="Squ/phyt_synthse"/>
</dbReference>
<dbReference type="RefSeq" id="WP_045250761.1">
    <property type="nucleotide sequence ID" value="NZ_JYIT01000077.1"/>
</dbReference>